<evidence type="ECO:0000256" key="7">
    <source>
        <dbReference type="ARBA" id="ARBA00022898"/>
    </source>
</evidence>
<protein>
    <recommendedName>
        <fullName evidence="10">Thiamine pyrimidine synthase</fullName>
    </recommendedName>
</protein>
<evidence type="ECO:0000256" key="13">
    <source>
        <dbReference type="SAM" id="SignalP"/>
    </source>
</evidence>
<evidence type="ECO:0000256" key="4">
    <source>
        <dbReference type="ARBA" id="ARBA00011738"/>
    </source>
</evidence>
<dbReference type="PANTHER" id="PTHR31528:SF1">
    <property type="entry name" value="4-AMINO-5-HYDROXYMETHYL-2-METHYLPYRIMIDINE PHOSPHATE SYNTHASE THI11-RELATED"/>
    <property type="match status" value="1"/>
</dbReference>
<dbReference type="GO" id="GO:0009228">
    <property type="term" value="P:thiamine biosynthetic process"/>
    <property type="evidence" value="ECO:0007669"/>
    <property type="project" value="UniProtKB-KW"/>
</dbReference>
<dbReference type="SUPFAM" id="SSF55073">
    <property type="entry name" value="Nucleotide cyclase"/>
    <property type="match status" value="1"/>
</dbReference>
<keyword evidence="8" id="KW-0784">Thiamine biosynthesis</keyword>
<sequence length="495" mass="56027">MLRLALAFTLLLLSRPLFADPLVLQLRWHHQPQFAGYYVALYKGYYKDAGLDVTIRGGNANRFPVNEVFEGRAQFGVGNMEVLSFWAEGYPFVALAAIYQHSPSVLVARTDSGIKSVKDLVGHKVMFFPGGLDPEILAMLNKAGIKPSQLIRQDTSTNIQDFIAGKVDAFNAYLTNEPYQLDKLGLPYVILDPRAMGMDFYSDILFTSTPFLKEHPQEVAKFRAASLKGWDYALDHPQEALAIISNHYQTDKSQGHMRFELDTARQLIMPDLVSIGHMNPRRWQHIADILAESGQIPKVDNISDFLYHPGPQTRTGYWPWLLMLLLLPPPLYLLWRWRLAQKRLYRNMARLAKLEHRLDHDAATGLPTRGRLCRMVQKGDLDAWLVMIHVDNLRAINLDAGFAGGDKQLKALGQRLKKECLPDDILAKGDGARLLLYLPRRNHPHGESFAEALCLQLGPPLGLVLSWAVLAVTDRQNVDKLLARLEEKRQGHRGF</sequence>
<keyword evidence="9" id="KW-0408">Iron</keyword>
<feature type="transmembrane region" description="Helical" evidence="12">
    <location>
        <begin position="317"/>
        <end position="335"/>
    </location>
</feature>
<evidence type="ECO:0000256" key="3">
    <source>
        <dbReference type="ARBA" id="ARBA00009406"/>
    </source>
</evidence>
<dbReference type="Gene3D" id="3.40.190.10">
    <property type="entry name" value="Periplasmic binding protein-like II"/>
    <property type="match status" value="2"/>
</dbReference>
<feature type="chain" id="PRO_5018001616" description="Thiamine pyrimidine synthase" evidence="13">
    <location>
        <begin position="20"/>
        <end position="495"/>
    </location>
</feature>
<evidence type="ECO:0000256" key="9">
    <source>
        <dbReference type="ARBA" id="ARBA00023004"/>
    </source>
</evidence>
<comment type="pathway">
    <text evidence="2">Cofactor biosynthesis; thiamine diphosphate biosynthesis.</text>
</comment>
<dbReference type="STRING" id="584787.GCA_001247655_00380"/>
<evidence type="ECO:0000259" key="14">
    <source>
        <dbReference type="PROSITE" id="PS50887"/>
    </source>
</evidence>
<comment type="catalytic activity">
    <reaction evidence="11">
        <text>N(6)-(pyridoxal phosphate)-L-lysyl-[4-amino-5-hydroxymethyl-2-methylpyrimidine phosphate synthase] + L-histidyl-[4-amino-5-hydroxymethyl-2-methylpyrimidine phosphate synthase] + 2 Fe(3+) + 4 H2O = L-lysyl-[4-amino-5-hydroxymethyl-2-methylpyrimidine phosphate synthase] + (2S)-2-amino-5-hydroxy-4-oxopentanoyl-[4-amino-5-hydroxymethyl-2-methylpyrimidine phosphate synthase] + 4-amino-2-methyl-5-(phosphooxymethyl)pyrimidine + 3-oxopropanoate + 2 Fe(2+) + 2 H(+)</text>
        <dbReference type="Rhea" id="RHEA:65756"/>
        <dbReference type="Rhea" id="RHEA-COMP:16892"/>
        <dbReference type="Rhea" id="RHEA-COMP:16893"/>
        <dbReference type="Rhea" id="RHEA-COMP:16894"/>
        <dbReference type="Rhea" id="RHEA-COMP:16895"/>
        <dbReference type="ChEBI" id="CHEBI:15377"/>
        <dbReference type="ChEBI" id="CHEBI:15378"/>
        <dbReference type="ChEBI" id="CHEBI:29033"/>
        <dbReference type="ChEBI" id="CHEBI:29034"/>
        <dbReference type="ChEBI" id="CHEBI:29969"/>
        <dbReference type="ChEBI" id="CHEBI:29979"/>
        <dbReference type="ChEBI" id="CHEBI:33190"/>
        <dbReference type="ChEBI" id="CHEBI:58354"/>
        <dbReference type="ChEBI" id="CHEBI:143915"/>
        <dbReference type="ChEBI" id="CHEBI:157692"/>
    </reaction>
    <physiologicalReaction direction="left-to-right" evidence="11">
        <dbReference type="Rhea" id="RHEA:65757"/>
    </physiologicalReaction>
</comment>
<accession>A0A3N1PIL5</accession>
<evidence type="ECO:0000256" key="11">
    <source>
        <dbReference type="ARBA" id="ARBA00048179"/>
    </source>
</evidence>
<evidence type="ECO:0000313" key="15">
    <source>
        <dbReference type="EMBL" id="ROQ28455.1"/>
    </source>
</evidence>
<dbReference type="InterPro" id="IPR015168">
    <property type="entry name" value="SsuA/THI5"/>
</dbReference>
<comment type="subunit">
    <text evidence="4">Homodimer.</text>
</comment>
<comment type="function">
    <text evidence="1">Responsible for the formation of the pyrimidine heterocycle in the thiamine biosynthesis pathway. Catalyzes the formation of hydroxymethylpyrimidine phosphate (HMP-P) from histidine and pyridoxal phosphate (PLP). The protein uses PLP and the active site histidine to form HMP-P, generating an inactive enzyme. The enzyme can only undergo a single turnover, which suggests it is a suicide enzyme.</text>
</comment>
<evidence type="ECO:0000256" key="6">
    <source>
        <dbReference type="ARBA" id="ARBA00022723"/>
    </source>
</evidence>
<proteinExistence type="inferred from homology"/>
<evidence type="ECO:0000256" key="8">
    <source>
        <dbReference type="ARBA" id="ARBA00022977"/>
    </source>
</evidence>
<keyword evidence="13" id="KW-0732">Signal</keyword>
<dbReference type="EMBL" id="RJUL01000003">
    <property type="protein sequence ID" value="ROQ28455.1"/>
    <property type="molecule type" value="Genomic_DNA"/>
</dbReference>
<evidence type="ECO:0000256" key="1">
    <source>
        <dbReference type="ARBA" id="ARBA00003469"/>
    </source>
</evidence>
<comment type="similarity">
    <text evidence="3">Belongs to the NMT1/THI5 family.</text>
</comment>
<dbReference type="Proteomes" id="UP000268033">
    <property type="component" value="Unassembled WGS sequence"/>
</dbReference>
<dbReference type="PANTHER" id="PTHR31528">
    <property type="entry name" value="4-AMINO-5-HYDROXYMETHYL-2-METHYLPYRIMIDINE PHOSPHATE SYNTHASE THI11-RELATED"/>
    <property type="match status" value="1"/>
</dbReference>
<dbReference type="Pfam" id="PF09084">
    <property type="entry name" value="NMT1"/>
    <property type="match status" value="1"/>
</dbReference>
<dbReference type="SUPFAM" id="SSF53850">
    <property type="entry name" value="Periplasmic binding protein-like II"/>
    <property type="match status" value="1"/>
</dbReference>
<keyword evidence="12" id="KW-0472">Membrane</keyword>
<dbReference type="InterPro" id="IPR000160">
    <property type="entry name" value="GGDEF_dom"/>
</dbReference>
<dbReference type="Gene3D" id="3.30.70.270">
    <property type="match status" value="1"/>
</dbReference>
<dbReference type="GO" id="GO:0046872">
    <property type="term" value="F:metal ion binding"/>
    <property type="evidence" value="ECO:0007669"/>
    <property type="project" value="UniProtKB-KW"/>
</dbReference>
<evidence type="ECO:0000256" key="2">
    <source>
        <dbReference type="ARBA" id="ARBA00004948"/>
    </source>
</evidence>
<evidence type="ECO:0000256" key="12">
    <source>
        <dbReference type="SAM" id="Phobius"/>
    </source>
</evidence>
<keyword evidence="12" id="KW-1133">Transmembrane helix</keyword>
<gene>
    <name evidence="15" type="ORF">EDC28_10347</name>
</gene>
<evidence type="ECO:0000313" key="16">
    <source>
        <dbReference type="Proteomes" id="UP000268033"/>
    </source>
</evidence>
<dbReference type="GO" id="GO:0016740">
    <property type="term" value="F:transferase activity"/>
    <property type="evidence" value="ECO:0007669"/>
    <property type="project" value="UniProtKB-KW"/>
</dbReference>
<evidence type="ECO:0000256" key="10">
    <source>
        <dbReference type="ARBA" id="ARBA00033171"/>
    </source>
</evidence>
<reference evidence="15 16" key="1">
    <citation type="submission" date="2018-11" db="EMBL/GenBank/DDBJ databases">
        <title>Genomic Encyclopedia of Type Strains, Phase IV (KMG-IV): sequencing the most valuable type-strain genomes for metagenomic binning, comparative biology and taxonomic classification.</title>
        <authorList>
            <person name="Goeker M."/>
        </authorList>
    </citation>
    <scope>NUCLEOTIDE SEQUENCE [LARGE SCALE GENOMIC DNA]</scope>
    <source>
        <strain evidence="15 16">DSM 21945</strain>
    </source>
</reference>
<keyword evidence="7" id="KW-0663">Pyridoxal phosphate</keyword>
<comment type="caution">
    <text evidence="15">The sequence shown here is derived from an EMBL/GenBank/DDBJ whole genome shotgun (WGS) entry which is preliminary data.</text>
</comment>
<dbReference type="RefSeq" id="WP_123420965.1">
    <property type="nucleotide sequence ID" value="NZ_RJUL01000003.1"/>
</dbReference>
<organism evidence="15 16">
    <name type="scientific">Gallaecimonas pentaromativorans</name>
    <dbReference type="NCBI Taxonomy" id="584787"/>
    <lineage>
        <taxon>Bacteria</taxon>
        <taxon>Pseudomonadati</taxon>
        <taxon>Pseudomonadota</taxon>
        <taxon>Gammaproteobacteria</taxon>
        <taxon>Enterobacterales</taxon>
        <taxon>Gallaecimonadaceae</taxon>
        <taxon>Gallaecimonas</taxon>
    </lineage>
</organism>
<keyword evidence="5" id="KW-0808">Transferase</keyword>
<dbReference type="PROSITE" id="PS50887">
    <property type="entry name" value="GGDEF"/>
    <property type="match status" value="1"/>
</dbReference>
<dbReference type="InterPro" id="IPR043128">
    <property type="entry name" value="Rev_trsase/Diguanyl_cyclase"/>
</dbReference>
<dbReference type="SMART" id="SM00267">
    <property type="entry name" value="GGDEF"/>
    <property type="match status" value="1"/>
</dbReference>
<dbReference type="AlphaFoldDB" id="A0A3N1PIL5"/>
<feature type="signal peptide" evidence="13">
    <location>
        <begin position="1"/>
        <end position="19"/>
    </location>
</feature>
<keyword evidence="6" id="KW-0479">Metal-binding</keyword>
<keyword evidence="12" id="KW-0812">Transmembrane</keyword>
<feature type="domain" description="GGDEF" evidence="14">
    <location>
        <begin position="381"/>
        <end position="495"/>
    </location>
</feature>
<name>A0A3N1PIL5_9GAMM</name>
<evidence type="ECO:0000256" key="5">
    <source>
        <dbReference type="ARBA" id="ARBA00022679"/>
    </source>
</evidence>
<dbReference type="Pfam" id="PF00990">
    <property type="entry name" value="GGDEF"/>
    <property type="match status" value="1"/>
</dbReference>
<keyword evidence="16" id="KW-1185">Reference proteome</keyword>
<dbReference type="InterPro" id="IPR029787">
    <property type="entry name" value="Nucleotide_cyclase"/>
</dbReference>
<dbReference type="InterPro" id="IPR027939">
    <property type="entry name" value="NMT1/THI5"/>
</dbReference>